<name>A0ABV0TD00_9TELE</name>
<evidence type="ECO:0000313" key="1">
    <source>
        <dbReference type="EMBL" id="MEQ2230671.1"/>
    </source>
</evidence>
<gene>
    <name evidence="1" type="ORF">ILYODFUR_031862</name>
</gene>
<comment type="caution">
    <text evidence="1">The sequence shown here is derived from an EMBL/GenBank/DDBJ whole genome shotgun (WGS) entry which is preliminary data.</text>
</comment>
<evidence type="ECO:0000313" key="2">
    <source>
        <dbReference type="Proteomes" id="UP001482620"/>
    </source>
</evidence>
<keyword evidence="2" id="KW-1185">Reference proteome</keyword>
<protein>
    <submittedName>
        <fullName evidence="1">Uncharacterized protein</fullName>
    </submittedName>
</protein>
<reference evidence="1 2" key="1">
    <citation type="submission" date="2021-06" db="EMBL/GenBank/DDBJ databases">
        <authorList>
            <person name="Palmer J.M."/>
        </authorList>
    </citation>
    <scope>NUCLEOTIDE SEQUENCE [LARGE SCALE GENOMIC DNA]</scope>
    <source>
        <strain evidence="2">if_2019</strain>
        <tissue evidence="1">Muscle</tissue>
    </source>
</reference>
<dbReference type="Proteomes" id="UP001482620">
    <property type="component" value="Unassembled WGS sequence"/>
</dbReference>
<accession>A0ABV0TD00</accession>
<dbReference type="EMBL" id="JAHRIQ010028205">
    <property type="protein sequence ID" value="MEQ2230671.1"/>
    <property type="molecule type" value="Genomic_DNA"/>
</dbReference>
<organism evidence="1 2">
    <name type="scientific">Ilyodon furcidens</name>
    <name type="common">goldbreast splitfin</name>
    <dbReference type="NCBI Taxonomy" id="33524"/>
    <lineage>
        <taxon>Eukaryota</taxon>
        <taxon>Metazoa</taxon>
        <taxon>Chordata</taxon>
        <taxon>Craniata</taxon>
        <taxon>Vertebrata</taxon>
        <taxon>Euteleostomi</taxon>
        <taxon>Actinopterygii</taxon>
        <taxon>Neopterygii</taxon>
        <taxon>Teleostei</taxon>
        <taxon>Neoteleostei</taxon>
        <taxon>Acanthomorphata</taxon>
        <taxon>Ovalentaria</taxon>
        <taxon>Atherinomorphae</taxon>
        <taxon>Cyprinodontiformes</taxon>
        <taxon>Goodeidae</taxon>
        <taxon>Ilyodon</taxon>
    </lineage>
</organism>
<proteinExistence type="predicted"/>
<sequence>MCKGCVCASIMFSWSTVNYNQRKIHFRCHLFVDQGVWNQTACPSNSSLLHIVVPFVSNMSSFWAAALDLLPPGPKVNVSSAVQGQACQRKAHDILYICLLMKGTFWEALLPCLWWDISPERPPAGGLCFQYFRSLLNYQVCLCETN</sequence>